<dbReference type="RefSeq" id="WP_131271488.1">
    <property type="nucleotide sequence ID" value="NZ_SJOA01000012.1"/>
</dbReference>
<feature type="signal peptide" evidence="1">
    <location>
        <begin position="1"/>
        <end position="22"/>
    </location>
</feature>
<dbReference type="Pfam" id="PF05229">
    <property type="entry name" value="SCPU"/>
    <property type="match status" value="1"/>
</dbReference>
<dbReference type="AlphaFoldDB" id="A0A4R0ELM4"/>
<evidence type="ECO:0000313" key="3">
    <source>
        <dbReference type="EMBL" id="TCB58397.1"/>
    </source>
</evidence>
<dbReference type="EMBL" id="SJOA01000012">
    <property type="protein sequence ID" value="TCB58397.1"/>
    <property type="molecule type" value="Genomic_DNA"/>
</dbReference>
<evidence type="ECO:0000313" key="4">
    <source>
        <dbReference type="Proteomes" id="UP000291380"/>
    </source>
</evidence>
<feature type="domain" description="Spore coat protein U/FanG" evidence="2">
    <location>
        <begin position="26"/>
        <end position="152"/>
    </location>
</feature>
<dbReference type="InterPro" id="IPR053167">
    <property type="entry name" value="Spore_coat_component"/>
</dbReference>
<dbReference type="GO" id="GO:0009289">
    <property type="term" value="C:pilus"/>
    <property type="evidence" value="ECO:0007669"/>
    <property type="project" value="InterPro"/>
</dbReference>
<name>A0A4R0ELM4_9GAMM</name>
<protein>
    <submittedName>
        <fullName evidence="3">SCPU domain-containing protein</fullName>
    </submittedName>
</protein>
<gene>
    <name evidence="3" type="ORF">E0H85_10490</name>
</gene>
<dbReference type="PANTHER" id="PTHR37089:SF3">
    <property type="entry name" value="EXPORTED PROTEIN"/>
    <property type="match status" value="1"/>
</dbReference>
<dbReference type="Gene3D" id="2.60.40.1090">
    <property type="entry name" value="Fimbrial-type adhesion domain"/>
    <property type="match status" value="1"/>
</dbReference>
<dbReference type="GO" id="GO:0007155">
    <property type="term" value="P:cell adhesion"/>
    <property type="evidence" value="ECO:0007669"/>
    <property type="project" value="InterPro"/>
</dbReference>
<dbReference type="Proteomes" id="UP000291380">
    <property type="component" value="Unassembled WGS sequence"/>
</dbReference>
<feature type="chain" id="PRO_5020335461" evidence="1">
    <location>
        <begin position="23"/>
        <end position="156"/>
    </location>
</feature>
<accession>A0A4R0ELM4</accession>
<sequence>MKNFLYVSLLASSLLSASSVYAVEKTTQFEVKLTINESCEFGTASSIDFGAFDRSTQSTKTANGTLAATCTVGTPYKIVLDSNREMVNTNDASSVVAYDLFQDSANQRIWGKTVDQAMAKTGTGSIENLTVYAQLKGNTNVKAGNYIDTVTARISY</sequence>
<comment type="caution">
    <text evidence="3">The sequence shown here is derived from an EMBL/GenBank/DDBJ whole genome shotgun (WGS) entry which is preliminary data.</text>
</comment>
<evidence type="ECO:0000256" key="1">
    <source>
        <dbReference type="SAM" id="SignalP"/>
    </source>
</evidence>
<dbReference type="SMART" id="SM00972">
    <property type="entry name" value="SCPU"/>
    <property type="match status" value="1"/>
</dbReference>
<proteinExistence type="predicted"/>
<dbReference type="InterPro" id="IPR036937">
    <property type="entry name" value="Adhesion_dom_fimbrial_sf"/>
</dbReference>
<keyword evidence="1" id="KW-0732">Signal</keyword>
<dbReference type="PANTHER" id="PTHR37089">
    <property type="entry name" value="PROTEIN U-RELATED"/>
    <property type="match status" value="1"/>
</dbReference>
<organism evidence="3 4">
    <name type="scientific">Acinetobacter terrae</name>
    <dbReference type="NCBI Taxonomy" id="2731247"/>
    <lineage>
        <taxon>Bacteria</taxon>
        <taxon>Pseudomonadati</taxon>
        <taxon>Pseudomonadota</taxon>
        <taxon>Gammaproteobacteria</taxon>
        <taxon>Moraxellales</taxon>
        <taxon>Moraxellaceae</taxon>
        <taxon>Acinetobacter</taxon>
        <taxon>Acinetobacter Taxon 24</taxon>
    </lineage>
</organism>
<evidence type="ECO:0000259" key="2">
    <source>
        <dbReference type="Pfam" id="PF05229"/>
    </source>
</evidence>
<dbReference type="InterPro" id="IPR007893">
    <property type="entry name" value="Spore_coat_U/FanG"/>
</dbReference>
<dbReference type="OrthoDB" id="8588792at2"/>
<reference evidence="3 4" key="1">
    <citation type="submission" date="2019-02" db="EMBL/GenBank/DDBJ databases">
        <title>High diversity of culturable Acinetobacter species in natural soil and water ecosystems.</title>
        <authorList>
            <person name="Radolfova-Krizova L."/>
            <person name="Nemec A."/>
        </authorList>
    </citation>
    <scope>NUCLEOTIDE SEQUENCE [LARGE SCALE GENOMIC DNA]</scope>
    <source>
        <strain evidence="3 4">ANC 4281</strain>
    </source>
</reference>